<evidence type="ECO:0000313" key="16">
    <source>
        <dbReference type="EMBL" id="RYQ98510.1"/>
    </source>
</evidence>
<evidence type="ECO:0000256" key="5">
    <source>
        <dbReference type="ARBA" id="ARBA00022723"/>
    </source>
</evidence>
<keyword evidence="10" id="KW-0406">Ion transport</keyword>
<evidence type="ECO:0000256" key="1">
    <source>
        <dbReference type="ARBA" id="ARBA00004273"/>
    </source>
</evidence>
<evidence type="ECO:0000256" key="9">
    <source>
        <dbReference type="ARBA" id="ARBA00022946"/>
    </source>
</evidence>
<dbReference type="InterPro" id="IPR039800">
    <property type="entry name" value="MICU1/2/3"/>
</dbReference>
<keyword evidence="14" id="KW-1133">Transmembrane helix</keyword>
<comment type="subcellular location">
    <subcellularLocation>
        <location evidence="1">Mitochondrion inner membrane</location>
    </subcellularLocation>
    <subcellularLocation>
        <location evidence="2">Mitochondrion intermembrane space</location>
    </subcellularLocation>
</comment>
<keyword evidence="4" id="KW-0109">Calcium transport</keyword>
<dbReference type="GO" id="GO:0005509">
    <property type="term" value="F:calcium ion binding"/>
    <property type="evidence" value="ECO:0007669"/>
    <property type="project" value="InterPro"/>
</dbReference>
<evidence type="ECO:0000256" key="12">
    <source>
        <dbReference type="ARBA" id="ARBA00023136"/>
    </source>
</evidence>
<keyword evidence="14" id="KW-0812">Transmembrane</keyword>
<evidence type="ECO:0000256" key="10">
    <source>
        <dbReference type="ARBA" id="ARBA00023065"/>
    </source>
</evidence>
<dbReference type="PANTHER" id="PTHR12294:SF1">
    <property type="entry name" value="CALCIUM UPTAKE PROTEIN 1, MITOCHONDRIAL"/>
    <property type="match status" value="1"/>
</dbReference>
<evidence type="ECO:0000259" key="15">
    <source>
        <dbReference type="PROSITE" id="PS50222"/>
    </source>
</evidence>
<evidence type="ECO:0000256" key="13">
    <source>
        <dbReference type="ARBA" id="ARBA00038333"/>
    </source>
</evidence>
<dbReference type="PANTHER" id="PTHR12294">
    <property type="entry name" value="EF HAND DOMAIN FAMILY A1,A2-RELATED"/>
    <property type="match status" value="1"/>
</dbReference>
<evidence type="ECO:0000256" key="11">
    <source>
        <dbReference type="ARBA" id="ARBA00023128"/>
    </source>
</evidence>
<accession>A0A444Y980</accession>
<gene>
    <name evidence="16" type="ORF">Ahy_B07g086240</name>
</gene>
<dbReference type="GO" id="GO:0036444">
    <property type="term" value="P:calcium import into the mitochondrion"/>
    <property type="evidence" value="ECO:0007669"/>
    <property type="project" value="TreeGrafter"/>
</dbReference>
<keyword evidence="8" id="KW-0106">Calcium</keyword>
<dbReference type="GO" id="GO:0005758">
    <property type="term" value="C:mitochondrial intermembrane space"/>
    <property type="evidence" value="ECO:0007669"/>
    <property type="project" value="UniProtKB-SubCell"/>
</dbReference>
<comment type="caution">
    <text evidence="16">The sequence shown here is derived from an EMBL/GenBank/DDBJ whole genome shotgun (WGS) entry which is preliminary data.</text>
</comment>
<evidence type="ECO:0000256" key="7">
    <source>
        <dbReference type="ARBA" id="ARBA00022792"/>
    </source>
</evidence>
<evidence type="ECO:0000256" key="3">
    <source>
        <dbReference type="ARBA" id="ARBA00022448"/>
    </source>
</evidence>
<dbReference type="Gene3D" id="1.10.238.10">
    <property type="entry name" value="EF-hand"/>
    <property type="match status" value="1"/>
</dbReference>
<evidence type="ECO:0000256" key="2">
    <source>
        <dbReference type="ARBA" id="ARBA00004569"/>
    </source>
</evidence>
<dbReference type="EMBL" id="SDMP01000017">
    <property type="protein sequence ID" value="RYQ98510.1"/>
    <property type="molecule type" value="Genomic_DNA"/>
</dbReference>
<keyword evidence="7" id="KW-0999">Mitochondrion inner membrane</keyword>
<dbReference type="Pfam" id="PF13202">
    <property type="entry name" value="EF-hand_5"/>
    <property type="match status" value="2"/>
</dbReference>
<evidence type="ECO:0000256" key="4">
    <source>
        <dbReference type="ARBA" id="ARBA00022568"/>
    </source>
</evidence>
<dbReference type="GO" id="GO:0051560">
    <property type="term" value="P:mitochondrial calcium ion homeostasis"/>
    <property type="evidence" value="ECO:0007669"/>
    <property type="project" value="TreeGrafter"/>
</dbReference>
<feature type="domain" description="EF-hand" evidence="15">
    <location>
        <begin position="1"/>
        <end position="26"/>
    </location>
</feature>
<feature type="transmembrane region" description="Helical" evidence="14">
    <location>
        <begin position="16"/>
        <end position="34"/>
    </location>
</feature>
<proteinExistence type="inferred from homology"/>
<dbReference type="PROSITE" id="PS00018">
    <property type="entry name" value="EF_HAND_1"/>
    <property type="match status" value="1"/>
</dbReference>
<dbReference type="Proteomes" id="UP000289738">
    <property type="component" value="Chromosome B07"/>
</dbReference>
<keyword evidence="17" id="KW-1185">Reference proteome</keyword>
<evidence type="ECO:0000256" key="6">
    <source>
        <dbReference type="ARBA" id="ARBA00022737"/>
    </source>
</evidence>
<dbReference type="InterPro" id="IPR018247">
    <property type="entry name" value="EF_Hand_1_Ca_BS"/>
</dbReference>
<keyword evidence="9" id="KW-0809">Transit peptide</keyword>
<reference evidence="16 17" key="1">
    <citation type="submission" date="2019-01" db="EMBL/GenBank/DDBJ databases">
        <title>Sequencing of cultivated peanut Arachis hypogaea provides insights into genome evolution and oil improvement.</title>
        <authorList>
            <person name="Chen X."/>
        </authorList>
    </citation>
    <scope>NUCLEOTIDE SEQUENCE [LARGE SCALE GENOMIC DNA]</scope>
    <source>
        <strain evidence="17">cv. Fuhuasheng</strain>
        <tissue evidence="16">Leaves</tissue>
    </source>
</reference>
<protein>
    <recommendedName>
        <fullName evidence="15">EF-hand domain-containing protein</fullName>
    </recommendedName>
</protein>
<keyword evidence="3" id="KW-0813">Transport</keyword>
<dbReference type="PROSITE" id="PS50222">
    <property type="entry name" value="EF_HAND_2"/>
    <property type="match status" value="1"/>
</dbReference>
<keyword evidence="5" id="KW-0479">Metal-binding</keyword>
<sequence length="85" mass="9859">MLFDTNNDGVISFPEYIFFVTLLSVPESSFTVAFKMFDLNNNGQLIETKEAIERQRKLFKKKKTGIILLPLLYLIHCFLKLEGRA</sequence>
<dbReference type="SUPFAM" id="SSF47473">
    <property type="entry name" value="EF-hand"/>
    <property type="match status" value="1"/>
</dbReference>
<dbReference type="InterPro" id="IPR002048">
    <property type="entry name" value="EF_hand_dom"/>
</dbReference>
<dbReference type="AlphaFoldDB" id="A0A444Y980"/>
<evidence type="ECO:0000313" key="17">
    <source>
        <dbReference type="Proteomes" id="UP000289738"/>
    </source>
</evidence>
<evidence type="ECO:0000256" key="14">
    <source>
        <dbReference type="SAM" id="Phobius"/>
    </source>
</evidence>
<evidence type="ECO:0000256" key="8">
    <source>
        <dbReference type="ARBA" id="ARBA00022837"/>
    </source>
</evidence>
<name>A0A444Y980_ARAHY</name>
<keyword evidence="11" id="KW-0496">Mitochondrion</keyword>
<comment type="similarity">
    <text evidence="13">Belongs to the MICU1 family. MICU1 subfamily.</text>
</comment>
<organism evidence="16 17">
    <name type="scientific">Arachis hypogaea</name>
    <name type="common">Peanut</name>
    <dbReference type="NCBI Taxonomy" id="3818"/>
    <lineage>
        <taxon>Eukaryota</taxon>
        <taxon>Viridiplantae</taxon>
        <taxon>Streptophyta</taxon>
        <taxon>Embryophyta</taxon>
        <taxon>Tracheophyta</taxon>
        <taxon>Spermatophyta</taxon>
        <taxon>Magnoliopsida</taxon>
        <taxon>eudicotyledons</taxon>
        <taxon>Gunneridae</taxon>
        <taxon>Pentapetalae</taxon>
        <taxon>rosids</taxon>
        <taxon>fabids</taxon>
        <taxon>Fabales</taxon>
        <taxon>Fabaceae</taxon>
        <taxon>Papilionoideae</taxon>
        <taxon>50 kb inversion clade</taxon>
        <taxon>dalbergioids sensu lato</taxon>
        <taxon>Dalbergieae</taxon>
        <taxon>Pterocarpus clade</taxon>
        <taxon>Arachis</taxon>
    </lineage>
</organism>
<keyword evidence="6" id="KW-0677">Repeat</keyword>
<keyword evidence="12 14" id="KW-0472">Membrane</keyword>
<dbReference type="GO" id="GO:1990246">
    <property type="term" value="C:uniplex complex"/>
    <property type="evidence" value="ECO:0007669"/>
    <property type="project" value="TreeGrafter"/>
</dbReference>
<dbReference type="InterPro" id="IPR011992">
    <property type="entry name" value="EF-hand-dom_pair"/>
</dbReference>